<evidence type="ECO:0000313" key="5">
    <source>
        <dbReference type="EMBL" id="MEB3031846.1"/>
    </source>
</evidence>
<organism evidence="5 6">
    <name type="scientific">[Mycobacterium] nativiensis</name>
    <dbReference type="NCBI Taxonomy" id="2855503"/>
    <lineage>
        <taxon>Bacteria</taxon>
        <taxon>Bacillati</taxon>
        <taxon>Actinomycetota</taxon>
        <taxon>Actinomycetes</taxon>
        <taxon>Mycobacteriales</taxon>
        <taxon>Mycobacteriaceae</taxon>
        <taxon>Mycolicibacter</taxon>
    </lineage>
</organism>
<evidence type="ECO:0000313" key="6">
    <source>
        <dbReference type="Proteomes" id="UP001298593"/>
    </source>
</evidence>
<evidence type="ECO:0000259" key="4">
    <source>
        <dbReference type="PROSITE" id="PS50977"/>
    </source>
</evidence>
<feature type="region of interest" description="Disordered" evidence="3">
    <location>
        <begin position="186"/>
        <end position="206"/>
    </location>
</feature>
<evidence type="ECO:0000256" key="2">
    <source>
        <dbReference type="PROSITE-ProRule" id="PRU00335"/>
    </source>
</evidence>
<name>A0ABU5XV29_9MYCO</name>
<proteinExistence type="predicted"/>
<reference evidence="5 6" key="1">
    <citation type="submission" date="2023-12" db="EMBL/GenBank/DDBJ databases">
        <title>Description of new species of Mycobacterium terrae complex isolated from sewage at the Sao Paulo Zoological Park Foundation in Brazil.</title>
        <authorList>
            <person name="Romagnoli C.L."/>
            <person name="Conceicao E.C."/>
            <person name="Machado E."/>
            <person name="Barreto L.B.P.F."/>
            <person name="Sharma A."/>
            <person name="Silva N.M."/>
            <person name="Marques L.E."/>
            <person name="Juliana M.A."/>
            <person name="Lourenco M.C.S."/>
            <person name="Digiampietri L.A."/>
            <person name="Suffys P.N."/>
            <person name="Viana-Niero C."/>
        </authorList>
    </citation>
    <scope>NUCLEOTIDE SEQUENCE [LARGE SCALE GENOMIC DNA]</scope>
    <source>
        <strain evidence="5 6">MYC340</strain>
    </source>
</reference>
<feature type="DNA-binding region" description="H-T-H motif" evidence="2">
    <location>
        <begin position="22"/>
        <end position="41"/>
    </location>
</feature>
<dbReference type="PROSITE" id="PS50977">
    <property type="entry name" value="HTH_TETR_2"/>
    <property type="match status" value="1"/>
</dbReference>
<dbReference type="EMBL" id="JAYJJU010000007">
    <property type="protein sequence ID" value="MEB3031846.1"/>
    <property type="molecule type" value="Genomic_DNA"/>
</dbReference>
<feature type="compositionally biased region" description="Basic and acidic residues" evidence="3">
    <location>
        <begin position="191"/>
        <end position="206"/>
    </location>
</feature>
<dbReference type="PANTHER" id="PTHR30055">
    <property type="entry name" value="HTH-TYPE TRANSCRIPTIONAL REGULATOR RUTR"/>
    <property type="match status" value="1"/>
</dbReference>
<comment type="caution">
    <text evidence="5">The sequence shown here is derived from an EMBL/GenBank/DDBJ whole genome shotgun (WGS) entry which is preliminary data.</text>
</comment>
<dbReference type="InterPro" id="IPR050109">
    <property type="entry name" value="HTH-type_TetR-like_transc_reg"/>
</dbReference>
<accession>A0ABU5XV29</accession>
<keyword evidence="1 2" id="KW-0238">DNA-binding</keyword>
<dbReference type="PRINTS" id="PR00455">
    <property type="entry name" value="HTHTETR"/>
</dbReference>
<feature type="domain" description="HTH tetR-type" evidence="4">
    <location>
        <begin position="1"/>
        <end position="59"/>
    </location>
</feature>
<evidence type="ECO:0000256" key="3">
    <source>
        <dbReference type="SAM" id="MobiDB-lite"/>
    </source>
</evidence>
<evidence type="ECO:0000256" key="1">
    <source>
        <dbReference type="ARBA" id="ARBA00023125"/>
    </source>
</evidence>
<dbReference type="Proteomes" id="UP001298593">
    <property type="component" value="Unassembled WGS sequence"/>
</dbReference>
<dbReference type="PANTHER" id="PTHR30055:SF226">
    <property type="entry name" value="HTH-TYPE TRANSCRIPTIONAL REGULATOR PKSA"/>
    <property type="match status" value="1"/>
</dbReference>
<dbReference type="Gene3D" id="1.10.357.10">
    <property type="entry name" value="Tetracycline Repressor, domain 2"/>
    <property type="match status" value="1"/>
</dbReference>
<protein>
    <submittedName>
        <fullName evidence="5">Helix-turn-helix domain-containing protein</fullName>
    </submittedName>
</protein>
<dbReference type="SUPFAM" id="SSF46689">
    <property type="entry name" value="Homeodomain-like"/>
    <property type="match status" value="1"/>
</dbReference>
<dbReference type="InterPro" id="IPR001647">
    <property type="entry name" value="HTH_TetR"/>
</dbReference>
<dbReference type="Pfam" id="PF00440">
    <property type="entry name" value="TetR_N"/>
    <property type="match status" value="1"/>
</dbReference>
<dbReference type="RefSeq" id="WP_329780001.1">
    <property type="nucleotide sequence ID" value="NZ_JAYJJU010000007.1"/>
</dbReference>
<sequence length="206" mass="23007">MRTRILDAVVESLIERGYAATTVAEVQHRAGIARGTLLHHFPHRIQMMAAAVEHIAEQRLVYFGRSAELEYTGASGVDRMVEMIWSDVSGREFFAMLELWVAARTDDDLRSALLPLERQLFSVVAQAYEGNATGDLAERRLPTLAEFSVNFLAGVSLASMLTGPSGTRETQIRRWKRALRVMQGELEPEELDGRAGPRQDGPKRGR</sequence>
<gene>
    <name evidence="5" type="ORF">KV113_09775</name>
</gene>
<dbReference type="InterPro" id="IPR009057">
    <property type="entry name" value="Homeodomain-like_sf"/>
</dbReference>
<keyword evidence="6" id="KW-1185">Reference proteome</keyword>